<dbReference type="InterPro" id="IPR019791">
    <property type="entry name" value="Haem_peroxidase_animal"/>
</dbReference>
<dbReference type="InterPro" id="IPR010255">
    <property type="entry name" value="Haem_peroxidase_sf"/>
</dbReference>
<dbReference type="PANTHER" id="PTHR11903">
    <property type="entry name" value="PROSTAGLANDIN G/H SYNTHASE"/>
    <property type="match status" value="1"/>
</dbReference>
<evidence type="ECO:0000256" key="2">
    <source>
        <dbReference type="ARBA" id="ARBA00022516"/>
    </source>
</evidence>
<evidence type="ECO:0008006" key="15">
    <source>
        <dbReference type="Google" id="ProtNLM"/>
    </source>
</evidence>
<evidence type="ECO:0000256" key="4">
    <source>
        <dbReference type="ARBA" id="ARBA00022617"/>
    </source>
</evidence>
<evidence type="ECO:0000256" key="8">
    <source>
        <dbReference type="ARBA" id="ARBA00022964"/>
    </source>
</evidence>
<gene>
    <name evidence="13" type="ORF">KY290_016365</name>
</gene>
<dbReference type="Gene3D" id="1.10.640.10">
    <property type="entry name" value="Haem peroxidase domain superfamily, animal type"/>
    <property type="match status" value="2"/>
</dbReference>
<evidence type="ECO:0000256" key="7">
    <source>
        <dbReference type="ARBA" id="ARBA00022832"/>
    </source>
</evidence>
<keyword evidence="4" id="KW-0349">Heme</keyword>
<keyword evidence="14" id="KW-1185">Reference proteome</keyword>
<keyword evidence="3" id="KW-0575">Peroxidase</keyword>
<dbReference type="InterPro" id="IPR034815">
    <property type="entry name" value="A_dioxygenase"/>
</dbReference>
<name>A0ABQ7VV61_SOLTU</name>
<evidence type="ECO:0000256" key="3">
    <source>
        <dbReference type="ARBA" id="ARBA00022559"/>
    </source>
</evidence>
<keyword evidence="6" id="KW-0925">Oxylipin biosynthesis</keyword>
<evidence type="ECO:0000256" key="1">
    <source>
        <dbReference type="ARBA" id="ARBA00001970"/>
    </source>
</evidence>
<dbReference type="Proteomes" id="UP000826656">
    <property type="component" value="Unassembled WGS sequence"/>
</dbReference>
<evidence type="ECO:0000256" key="5">
    <source>
        <dbReference type="ARBA" id="ARBA00022723"/>
    </source>
</evidence>
<keyword evidence="10" id="KW-0408">Iron</keyword>
<keyword evidence="5" id="KW-0479">Metal-binding</keyword>
<sequence>MSFVMLKNLLLSPLRKFIHKDFHEIFEKMTLIDKLFFLIVHFIDKYNFWHRLPVFFGLLYLGARRTLHQQYNLINVGRTPTGVRSNPADYPYRTADGKFNDPFNEGAGSQFSFFGRNMMPVHQDNKLKKPDPMVVATKLLARKKFIDTGKQFNMIAASWIQFMVHDWIDHLEDTQQVELRAPKEVANECPLKSFRFNKSKETPTDFYEIKKGHLNIRTPWWDGSVIYGSNEDVLKKVRTFKDGKLKLSENGLIQQDENGKIISGDVRNTWAGLLTLQALFVQEHNAVCDTLKKEYPELKDEELYRHARLVTSAVIAKVHTIDWTVQLLKTDTLLAGMRANWYGLLGKKFKDTFGHVGSILSGVVGMKKPENHGVPYSLTEEFVCVYRMHQLLPDTLQLRNIDATPGPNKSLPLTNEIPMEEVVGSKGKENLSRIGFTKQMVSMGHQASGALELWNYPVWMRDLIAQDVDGTDRPHHIDLAALEIYRDRERSVARYNDFRRGMLQIPISKWEDLTDDEEAIKTLREVYDDDIEELDLLVGLMAEKKIKGFAISETAFNIFLLMAIRRLEADRFFTSNYNEETYTKKGLEWVNTTESLKDVLDRHYPEMTDKWMNSNSAFSVWDSSPQPHNPLPLYFRLHPNDQGSIPKVVCSTINFMYKMSLLNKLLFMMVHLVDKLNLWHRLPVFLGLLYLAARRHLHEEYNLINVGRKPTDVTSNRDVVKYNDPFNEGGGSEFPFFGRNMMPVDQHEKLKNPDPMVVATKLLARRKFIDTGKQFNMIAASWIQFMIHDWIDHLEDTQQIELRAPEEVASECPLKSFKFFKTKQTPTGLCDIKTGHLNMRTPQWDGSAIYGSNAEVSKKVRTFKDGKLKLSENGLLEQDENGKIISGDVRNNWAGLLSLQALFVQEHNLVCDTLKKEYPELKDEDLYRHAKLVTSAVIAKIHTIDWTVELLNTDTLLAGMRANWYGLLGKKFKDTFGHVGGSILGGFVGMKKPEDHGVPYSLTEEFTSVYRMHQLLPDTLQLRNIDATPGLNKSLPLTNEILMEDLIGGKGKENLSRIGFTKQMVSMGHQASGALELWNYPIWMRDLIAQDVDGTDRPHHIDLAALEIYRDRERSVARYNEFRRRMLQIPISKWEDLTDDEEVIKTLHEVYGDEVEQLDLLVGMSAEKKIKGFAISETAFIIFLIMASRRLEADKFFTSYYNDETYTKKGLEWVNTTESLKDVLDRHYPEMTEKWMNSNSAFSVWDSSPEPHNPIPLYFRVPRT</sequence>
<dbReference type="SUPFAM" id="SSF48113">
    <property type="entry name" value="Heme-dependent peroxidases"/>
    <property type="match status" value="2"/>
</dbReference>
<evidence type="ECO:0000313" key="13">
    <source>
        <dbReference type="EMBL" id="KAH0772384.1"/>
    </source>
</evidence>
<evidence type="ECO:0000256" key="11">
    <source>
        <dbReference type="ARBA" id="ARBA00023098"/>
    </source>
</evidence>
<dbReference type="CDD" id="cd09818">
    <property type="entry name" value="PIOX_like"/>
    <property type="match status" value="2"/>
</dbReference>
<keyword evidence="2" id="KW-0444">Lipid biosynthesis</keyword>
<organism evidence="13 14">
    <name type="scientific">Solanum tuberosum</name>
    <name type="common">Potato</name>
    <dbReference type="NCBI Taxonomy" id="4113"/>
    <lineage>
        <taxon>Eukaryota</taxon>
        <taxon>Viridiplantae</taxon>
        <taxon>Streptophyta</taxon>
        <taxon>Embryophyta</taxon>
        <taxon>Tracheophyta</taxon>
        <taxon>Spermatophyta</taxon>
        <taxon>Magnoliopsida</taxon>
        <taxon>eudicotyledons</taxon>
        <taxon>Gunneridae</taxon>
        <taxon>Pentapetalae</taxon>
        <taxon>asterids</taxon>
        <taxon>lamiids</taxon>
        <taxon>Solanales</taxon>
        <taxon>Solanaceae</taxon>
        <taxon>Solanoideae</taxon>
        <taxon>Solaneae</taxon>
        <taxon>Solanum</taxon>
    </lineage>
</organism>
<dbReference type="Pfam" id="PF03098">
    <property type="entry name" value="An_peroxidase"/>
    <property type="match status" value="2"/>
</dbReference>
<evidence type="ECO:0000256" key="12">
    <source>
        <dbReference type="ARBA" id="ARBA00023160"/>
    </source>
</evidence>
<reference evidence="13 14" key="1">
    <citation type="journal article" date="2021" name="bioRxiv">
        <title>Chromosome-scale and haplotype-resolved genome assembly of a tetraploid potato cultivar.</title>
        <authorList>
            <person name="Sun H."/>
            <person name="Jiao W.-B."/>
            <person name="Krause K."/>
            <person name="Campoy J.A."/>
            <person name="Goel M."/>
            <person name="Folz-Donahue K."/>
            <person name="Kukat C."/>
            <person name="Huettel B."/>
            <person name="Schneeberger K."/>
        </authorList>
    </citation>
    <scope>NUCLEOTIDE SEQUENCE [LARGE SCALE GENOMIC DNA]</scope>
    <source>
        <strain evidence="13">SolTubOtavaFocal</strain>
        <tissue evidence="13">Leaves</tissue>
    </source>
</reference>
<evidence type="ECO:0000313" key="14">
    <source>
        <dbReference type="Proteomes" id="UP000826656"/>
    </source>
</evidence>
<evidence type="ECO:0000256" key="9">
    <source>
        <dbReference type="ARBA" id="ARBA00023002"/>
    </source>
</evidence>
<keyword evidence="8" id="KW-0223">Dioxygenase</keyword>
<protein>
    <recommendedName>
        <fullName evidence="15">Alpha-dioxygenase 1</fullName>
    </recommendedName>
</protein>
<comment type="caution">
    <text evidence="13">The sequence shown here is derived from an EMBL/GenBank/DDBJ whole genome shotgun (WGS) entry which is preliminary data.</text>
</comment>
<keyword evidence="7" id="KW-0276">Fatty acid metabolism</keyword>
<keyword evidence="11" id="KW-0443">Lipid metabolism</keyword>
<dbReference type="PANTHER" id="PTHR11903:SF38">
    <property type="entry name" value="ALPHA-DIOXYGENASE 1-LIKE"/>
    <property type="match status" value="1"/>
</dbReference>
<dbReference type="EMBL" id="JAIVGD010000011">
    <property type="protein sequence ID" value="KAH0772384.1"/>
    <property type="molecule type" value="Genomic_DNA"/>
</dbReference>
<evidence type="ECO:0000256" key="6">
    <source>
        <dbReference type="ARBA" id="ARBA00022767"/>
    </source>
</evidence>
<accession>A0ABQ7VV61</accession>
<evidence type="ECO:0000256" key="10">
    <source>
        <dbReference type="ARBA" id="ARBA00023004"/>
    </source>
</evidence>
<dbReference type="InterPro" id="IPR037120">
    <property type="entry name" value="Haem_peroxidase_sf_animal"/>
</dbReference>
<dbReference type="PROSITE" id="PS50292">
    <property type="entry name" value="PEROXIDASE_3"/>
    <property type="match status" value="2"/>
</dbReference>
<keyword evidence="9" id="KW-0560">Oxidoreductase</keyword>
<dbReference type="InterPro" id="IPR050783">
    <property type="entry name" value="Oxylipin_biosynth_metab"/>
</dbReference>
<comment type="cofactor">
    <cofactor evidence="1">
        <name>heme b</name>
        <dbReference type="ChEBI" id="CHEBI:60344"/>
    </cofactor>
</comment>
<keyword evidence="12" id="KW-0275">Fatty acid biosynthesis</keyword>
<proteinExistence type="predicted"/>